<name>A0ABD1Z2X4_9MARC</name>
<evidence type="ECO:0000313" key="2">
    <source>
        <dbReference type="EMBL" id="KAL2641239.1"/>
    </source>
</evidence>
<comment type="caution">
    <text evidence="2">The sequence shown here is derived from an EMBL/GenBank/DDBJ whole genome shotgun (WGS) entry which is preliminary data.</text>
</comment>
<feature type="region of interest" description="Disordered" evidence="1">
    <location>
        <begin position="1"/>
        <end position="25"/>
    </location>
</feature>
<organism evidence="2 3">
    <name type="scientific">Riccia fluitans</name>
    <dbReference type="NCBI Taxonomy" id="41844"/>
    <lineage>
        <taxon>Eukaryota</taxon>
        <taxon>Viridiplantae</taxon>
        <taxon>Streptophyta</taxon>
        <taxon>Embryophyta</taxon>
        <taxon>Marchantiophyta</taxon>
        <taxon>Marchantiopsida</taxon>
        <taxon>Marchantiidae</taxon>
        <taxon>Marchantiales</taxon>
        <taxon>Ricciaceae</taxon>
        <taxon>Riccia</taxon>
    </lineage>
</organism>
<dbReference type="EMBL" id="JBHFFA010000002">
    <property type="protein sequence ID" value="KAL2641239.1"/>
    <property type="molecule type" value="Genomic_DNA"/>
</dbReference>
<reference evidence="2 3" key="1">
    <citation type="submission" date="2024-09" db="EMBL/GenBank/DDBJ databases">
        <title>Chromosome-scale assembly of Riccia fluitans.</title>
        <authorList>
            <person name="Paukszto L."/>
            <person name="Sawicki J."/>
            <person name="Karawczyk K."/>
            <person name="Piernik-Szablinska J."/>
            <person name="Szczecinska M."/>
            <person name="Mazdziarz M."/>
        </authorList>
    </citation>
    <scope>NUCLEOTIDE SEQUENCE [LARGE SCALE GENOMIC DNA]</scope>
    <source>
        <strain evidence="2">Rf_01</strain>
        <tissue evidence="2">Aerial parts of the thallus</tissue>
    </source>
</reference>
<gene>
    <name evidence="2" type="ORF">R1flu_008826</name>
</gene>
<accession>A0ABD1Z2X4</accession>
<keyword evidence="3" id="KW-1185">Reference proteome</keyword>
<evidence type="ECO:0000256" key="1">
    <source>
        <dbReference type="SAM" id="MobiDB-lite"/>
    </source>
</evidence>
<proteinExistence type="predicted"/>
<evidence type="ECO:0000313" key="3">
    <source>
        <dbReference type="Proteomes" id="UP001605036"/>
    </source>
</evidence>
<feature type="compositionally biased region" description="Low complexity" evidence="1">
    <location>
        <begin position="10"/>
        <end position="25"/>
    </location>
</feature>
<dbReference type="Proteomes" id="UP001605036">
    <property type="component" value="Unassembled WGS sequence"/>
</dbReference>
<dbReference type="AlphaFoldDB" id="A0ABD1Z2X4"/>
<protein>
    <submittedName>
        <fullName evidence="2">Uncharacterized protein</fullName>
    </submittedName>
</protein>
<sequence>MLSFVRDADVSLPVAQSSPVPSSPAGVVGHGTAVLFSPPRRSVPIRGTTLNSKFTLGPVLCVLRRPSTTHQRPRNLVLRYFFLIPPMLLSGLD</sequence>